<dbReference type="InterPro" id="IPR013783">
    <property type="entry name" value="Ig-like_fold"/>
</dbReference>
<evidence type="ECO:0000256" key="1">
    <source>
        <dbReference type="SAM" id="Phobius"/>
    </source>
</evidence>
<dbReference type="CDD" id="cd00603">
    <property type="entry name" value="IPT_PCSR"/>
    <property type="match status" value="2"/>
</dbReference>
<protein>
    <submittedName>
        <fullName evidence="3">Plexin-D1</fullName>
    </submittedName>
</protein>
<dbReference type="GO" id="GO:0002116">
    <property type="term" value="C:semaphorin receptor complex"/>
    <property type="evidence" value="ECO:0007669"/>
    <property type="project" value="TreeGrafter"/>
</dbReference>
<dbReference type="Pfam" id="PF01833">
    <property type="entry name" value="TIG"/>
    <property type="match status" value="3"/>
</dbReference>
<dbReference type="InterPro" id="IPR031148">
    <property type="entry name" value="Plexin"/>
</dbReference>
<keyword evidence="1" id="KW-0812">Transmembrane</keyword>
<evidence type="ECO:0000313" key="4">
    <source>
        <dbReference type="Proteomes" id="UP000247409"/>
    </source>
</evidence>
<name>A0A2V3IFP6_9FLOR</name>
<dbReference type="InterPro" id="IPR002859">
    <property type="entry name" value="PKD/REJ-like"/>
</dbReference>
<evidence type="ECO:0000259" key="2">
    <source>
        <dbReference type="SMART" id="SM00429"/>
    </source>
</evidence>
<keyword evidence="4" id="KW-1185">Reference proteome</keyword>
<dbReference type="SUPFAM" id="SSF81296">
    <property type="entry name" value="E set domains"/>
    <property type="match status" value="3"/>
</dbReference>
<sequence length="1761" mass="188945">MFLERQLQNAPLFLPTISESQLPVALINGTAEVELTYVFVPAPESTLADYEFKPQVDNTNIFDREDVSFFSVEDNSREFRSYNVTVSIDLYKWTGTSLFQISAVNITSAQTVATSQSINLIAVGITFYTNENGTATLFGGENRPYLKDYEEIVIDGDSSFEVFIQYYDGSSSNSSLSVPLSGIDISLSGSPDIVTYGSSCSPVAGTYNGSDVELPPSCGIGFSVNDLDGVYVGPKFGLDFNQYRNGTVISTFEWSEIVQGSDLEDEGYSTFLNITVQGEVPPVVLSISPPGPFGTNGTEKVAVTISNVPLFANGENTWKYALFINFTDISREALIEDGSLVVNSNSTVSLTFELPAGVGTDLPWVFVATKPSGEELIGIDETNPPYLFSFVVVVIIDSITPVTGPEAGGTEITLVGEFPNIDSETLDIFFDGVRIDSTLISSTSFSNITFVTPPKAPGAPFEQTVTVEVGGTVSNGVTFSYDPTVKLESMTPSQGPVEGGTLVTLEGQFINFDASAQNSGVFFGSTKITTSLIQAFNSTSITFVTPPRDTVGDSSLYQFDVTVQLDGVRSNALQFNYDSPVTIEAISPSSGPEEGGTVVTLTGLFNNFDFSSSSIVIGATSVDDSDVTLVNSSTLQFVTPPLSEVGLSFSQPVVVIVESLTSNTVYYTYEELEASVSISSSGGSFDTSTGRYRLGLCSDGFFRAIVSSGLRVTNITYSWRLYAPNGLSDVLLSDSSITTDTDVLIVPFSAFASQNEPYSLEVKVETESASATSTLNLVQLSAQAISVNLINPRSRSPSDPNVSLTVPALIGLPGCPDPQLEINSTAMTFLWNYRGRVYQFSYLNTTAPTDVISPTLLGREFHIPQSLMEYGSFPLALTAYLTDQPEIRASDSTAVVIEPAALLPQINGGEATQMVSAAQDIVMSATGSRDPDVLVGDERTGLSYIWSCSYSWSSIMEEGQQCDDSLMPQEGLTDAGFTILSTAFAAIQNSSGPMFIEYSLQISKTSQNATGAAIERMSDTVTSTLILPEDATQEFETLAEISVINNQSATVDRMHVKYYEDVVITPVSESNETTWSFELVSPLSQSQTLLFTDENLLTFPGYYTVGAEPGRYSLGIKANVLSPNTEYVFLIKTFRTGFAVNEQTIILKTVEQPVITFGRIARSAGTTDDAFTLSAYANYDGDFEFFFLLTDEFGFETCVGGCQGVEFVSFRLGTAGNYSLRCDVYDSLGFTLLGSATGGNIVVRTSENGSGSTDLSLFSEEAEDAFTAGDHAEYQQLGTDMVKLVLSSGGSRAPETDSLVLANLTQGLNQIAANSVPNAIQSAGYVRTAAALASLTPDLGIEYDSETLYLLVNITINAVQRTPYTAALQQLQDLLDFYDVTPELILQSYSAGTNRRRLGRAIEVSEEEVIGIWLDLYEVMKEQIALAVLKKCPCGCVEEVRTGTVSQARGGLTSRLLSVRQDNNTTVAGSYVNPTQGELSEVRMKLGHFCNSEQGTQLGMEVGPEQRLEFSWCKGVFENSIKRLYFAVVRTPDYVYLSRLRQNVTLTDGLVGTMVGEIRNNTMQDATAAIDGCYSVQMAIPREVAQVEEDTPSDQRPLGLLLQPKKRWTEELTRGLYSPVFADIQTEVVDGKEDASFWDVVVSLSTTGVLTVGTRIAWGGALFSLEGMVATVMLVVGVVLAIVVLVTVAVGASWMIAARLAAASAAAVPIDADATFVERDVYGRGTAYLVEDSWPVAGAGLGEAGAGAGEAGKGAGGSGGT</sequence>
<reference evidence="3 4" key="1">
    <citation type="journal article" date="2018" name="Mol. Biol. Evol.">
        <title>Analysis of the draft genome of the red seaweed Gracilariopsis chorda provides insights into genome size evolution in Rhodophyta.</title>
        <authorList>
            <person name="Lee J."/>
            <person name="Yang E.C."/>
            <person name="Graf L."/>
            <person name="Yang J.H."/>
            <person name="Qiu H."/>
            <person name="Zel Zion U."/>
            <person name="Chan C.X."/>
            <person name="Stephens T.G."/>
            <person name="Weber A.P.M."/>
            <person name="Boo G.H."/>
            <person name="Boo S.M."/>
            <person name="Kim K.M."/>
            <person name="Shin Y."/>
            <person name="Jung M."/>
            <person name="Lee S.J."/>
            <person name="Yim H.S."/>
            <person name="Lee J.H."/>
            <person name="Bhattacharya D."/>
            <person name="Yoon H.S."/>
        </authorList>
    </citation>
    <scope>NUCLEOTIDE SEQUENCE [LARGE SCALE GENOMIC DNA]</scope>
    <source>
        <strain evidence="3 4">SKKU-2015</strain>
        <tissue evidence="3">Whole body</tissue>
    </source>
</reference>
<dbReference type="GO" id="GO:0005886">
    <property type="term" value="C:plasma membrane"/>
    <property type="evidence" value="ECO:0007669"/>
    <property type="project" value="TreeGrafter"/>
</dbReference>
<dbReference type="Pfam" id="PF02010">
    <property type="entry name" value="REJ"/>
    <property type="match status" value="1"/>
</dbReference>
<dbReference type="STRING" id="448386.A0A2V3IFP6"/>
<gene>
    <name evidence="3" type="ORF">BWQ96_09403</name>
</gene>
<organism evidence="3 4">
    <name type="scientific">Gracilariopsis chorda</name>
    <dbReference type="NCBI Taxonomy" id="448386"/>
    <lineage>
        <taxon>Eukaryota</taxon>
        <taxon>Rhodophyta</taxon>
        <taxon>Florideophyceae</taxon>
        <taxon>Rhodymeniophycidae</taxon>
        <taxon>Gracilariales</taxon>
        <taxon>Gracilariaceae</taxon>
        <taxon>Gracilariopsis</taxon>
    </lineage>
</organism>
<dbReference type="InterPro" id="IPR014756">
    <property type="entry name" value="Ig_E-set"/>
</dbReference>
<keyword evidence="1" id="KW-1133">Transmembrane helix</keyword>
<dbReference type="GO" id="GO:0017154">
    <property type="term" value="F:semaphorin receptor activity"/>
    <property type="evidence" value="ECO:0007669"/>
    <property type="project" value="InterPro"/>
</dbReference>
<dbReference type="GO" id="GO:0030334">
    <property type="term" value="P:regulation of cell migration"/>
    <property type="evidence" value="ECO:0007669"/>
    <property type="project" value="TreeGrafter"/>
</dbReference>
<dbReference type="SMART" id="SM00429">
    <property type="entry name" value="IPT"/>
    <property type="match status" value="3"/>
</dbReference>
<proteinExistence type="predicted"/>
<dbReference type="PANTHER" id="PTHR22625:SF70">
    <property type="entry name" value="PLEXIN A, ISOFORM A"/>
    <property type="match status" value="1"/>
</dbReference>
<dbReference type="PANTHER" id="PTHR22625">
    <property type="entry name" value="PLEXIN"/>
    <property type="match status" value="1"/>
</dbReference>
<feature type="domain" description="IPT/TIG" evidence="2">
    <location>
        <begin position="580"/>
        <end position="670"/>
    </location>
</feature>
<feature type="transmembrane region" description="Helical" evidence="1">
    <location>
        <begin position="1672"/>
        <end position="1697"/>
    </location>
</feature>
<dbReference type="EMBL" id="NBIV01000253">
    <property type="protein sequence ID" value="PXF40881.1"/>
    <property type="molecule type" value="Genomic_DNA"/>
</dbReference>
<dbReference type="Proteomes" id="UP000247409">
    <property type="component" value="Unassembled WGS sequence"/>
</dbReference>
<dbReference type="OrthoDB" id="125363at2759"/>
<dbReference type="Gene3D" id="2.60.40.10">
    <property type="entry name" value="Immunoglobulins"/>
    <property type="match status" value="3"/>
</dbReference>
<feature type="domain" description="IPT/TIG" evidence="2">
    <location>
        <begin position="393"/>
        <end position="482"/>
    </location>
</feature>
<feature type="domain" description="IPT/TIG" evidence="2">
    <location>
        <begin position="484"/>
        <end position="578"/>
    </location>
</feature>
<evidence type="ECO:0000313" key="3">
    <source>
        <dbReference type="EMBL" id="PXF40881.1"/>
    </source>
</evidence>
<dbReference type="InterPro" id="IPR002909">
    <property type="entry name" value="IPT_dom"/>
</dbReference>
<comment type="caution">
    <text evidence="3">The sequence shown here is derived from an EMBL/GenBank/DDBJ whole genome shotgun (WGS) entry which is preliminary data.</text>
</comment>
<keyword evidence="1" id="KW-0472">Membrane</keyword>
<accession>A0A2V3IFP6</accession>